<sequence length="320" mass="35016">MVAETCMHPLDTISTRLKVQGVDVAEKGYQGVFGTARTMIVQEGPGSLFRGVSATLLGAMPSSALYFAVYETSKHYGMQHMLSITREANGGEDVPLTEWQEDLVHLGAGVASELGSSFVWVPFEVIKSRLQISSPGYTGTVSGLWKIAQQEGISGLFAGYRACLFLDCTASGLQFLFYERIRRGLKKRREERAETRAETVVDDTVSWPLFAALTGSGDLRESVEETAEDLVAGACSGGLAAFLSNPLDVVSVRLMTQREDIEAASLRRYHYKGFWDCLVSVARHEGVRGLWSGSLARTLSILPLSALQFAIYEKMKTCFA</sequence>
<dbReference type="InterPro" id="IPR002067">
    <property type="entry name" value="MCP"/>
</dbReference>
<dbReference type="SUPFAM" id="SSF103506">
    <property type="entry name" value="Mitochondrial carrier"/>
    <property type="match status" value="1"/>
</dbReference>
<feature type="repeat" description="Solcar" evidence="8">
    <location>
        <begin position="224"/>
        <end position="318"/>
    </location>
</feature>
<evidence type="ECO:0000256" key="2">
    <source>
        <dbReference type="ARBA" id="ARBA00006375"/>
    </source>
</evidence>
<feature type="repeat" description="Solcar" evidence="8">
    <location>
        <begin position="1"/>
        <end position="76"/>
    </location>
</feature>
<keyword evidence="5" id="KW-0677">Repeat</keyword>
<reference evidence="10 11" key="1">
    <citation type="submission" date="2017-12" db="EMBL/GenBank/DDBJ databases">
        <title>Sequencing, de novo assembly and annotation of complete genome of a new Thraustochytrid species, strain FCC1311.</title>
        <authorList>
            <person name="Sedici K."/>
            <person name="Godart F."/>
            <person name="Aiese Cigliano R."/>
            <person name="Sanseverino W."/>
            <person name="Barakat M."/>
            <person name="Ortet P."/>
            <person name="Marechal E."/>
            <person name="Cagnac O."/>
            <person name="Amato A."/>
        </authorList>
    </citation>
    <scope>NUCLEOTIDE SEQUENCE [LARGE SCALE GENOMIC DNA]</scope>
</reference>
<evidence type="ECO:0000313" key="11">
    <source>
        <dbReference type="Proteomes" id="UP000241890"/>
    </source>
</evidence>
<evidence type="ECO:0000256" key="4">
    <source>
        <dbReference type="ARBA" id="ARBA00022692"/>
    </source>
</evidence>
<dbReference type="OrthoDB" id="448427at2759"/>
<proteinExistence type="inferred from homology"/>
<evidence type="ECO:0000256" key="7">
    <source>
        <dbReference type="ARBA" id="ARBA00023136"/>
    </source>
</evidence>
<evidence type="ECO:0000256" key="3">
    <source>
        <dbReference type="ARBA" id="ARBA00022448"/>
    </source>
</evidence>
<dbReference type="InterPro" id="IPR018108">
    <property type="entry name" value="MCP_transmembrane"/>
</dbReference>
<comment type="similarity">
    <text evidence="2 9">Belongs to the mitochondrial carrier (TC 2.A.29) family.</text>
</comment>
<organism evidence="10 11">
    <name type="scientific">Hondaea fermentalgiana</name>
    <dbReference type="NCBI Taxonomy" id="2315210"/>
    <lineage>
        <taxon>Eukaryota</taxon>
        <taxon>Sar</taxon>
        <taxon>Stramenopiles</taxon>
        <taxon>Bigyra</taxon>
        <taxon>Labyrinthulomycetes</taxon>
        <taxon>Thraustochytrida</taxon>
        <taxon>Thraustochytriidae</taxon>
        <taxon>Hondaea</taxon>
    </lineage>
</organism>
<feature type="repeat" description="Solcar" evidence="8">
    <location>
        <begin position="100"/>
        <end position="184"/>
    </location>
</feature>
<keyword evidence="3 9" id="KW-0813">Transport</keyword>
<dbReference type="PRINTS" id="PR00926">
    <property type="entry name" value="MITOCARRIER"/>
</dbReference>
<keyword evidence="6" id="KW-1133">Transmembrane helix</keyword>
<dbReference type="AlphaFoldDB" id="A0A2R5GSZ0"/>
<dbReference type="GO" id="GO:0016020">
    <property type="term" value="C:membrane"/>
    <property type="evidence" value="ECO:0007669"/>
    <property type="project" value="UniProtKB-SubCell"/>
</dbReference>
<dbReference type="PANTHER" id="PTHR45683">
    <property type="entry name" value="MITOCHONDRIAL NICOTINAMIDE ADENINE DINUCLEOTIDE TRANSPORTER 1-RELATED-RELATED"/>
    <property type="match status" value="1"/>
</dbReference>
<gene>
    <name evidence="10" type="ORF">FCC1311_102092</name>
</gene>
<evidence type="ECO:0000256" key="8">
    <source>
        <dbReference type="PROSITE-ProRule" id="PRU00282"/>
    </source>
</evidence>
<protein>
    <submittedName>
        <fullName evidence="10">Mitochondrial carrier protein</fullName>
    </submittedName>
</protein>
<comment type="subcellular location">
    <subcellularLocation>
        <location evidence="1">Membrane</location>
        <topology evidence="1">Multi-pass membrane protein</topology>
    </subcellularLocation>
</comment>
<evidence type="ECO:0000313" key="10">
    <source>
        <dbReference type="EMBL" id="GBG33986.1"/>
    </source>
</evidence>
<dbReference type="GO" id="GO:0015215">
    <property type="term" value="F:nucleotide transmembrane transporter activity"/>
    <property type="evidence" value="ECO:0007669"/>
    <property type="project" value="UniProtKB-ARBA"/>
</dbReference>
<keyword evidence="11" id="KW-1185">Reference proteome</keyword>
<evidence type="ECO:0000256" key="5">
    <source>
        <dbReference type="ARBA" id="ARBA00022737"/>
    </source>
</evidence>
<dbReference type="EMBL" id="BEYU01000176">
    <property type="protein sequence ID" value="GBG33986.1"/>
    <property type="molecule type" value="Genomic_DNA"/>
</dbReference>
<comment type="caution">
    <text evidence="10">The sequence shown here is derived from an EMBL/GenBank/DDBJ whole genome shotgun (WGS) entry which is preliminary data.</text>
</comment>
<dbReference type="Proteomes" id="UP000241890">
    <property type="component" value="Unassembled WGS sequence"/>
</dbReference>
<dbReference type="InterPro" id="IPR044712">
    <property type="entry name" value="SLC25A32-like"/>
</dbReference>
<dbReference type="InParanoid" id="A0A2R5GSZ0"/>
<keyword evidence="7 8" id="KW-0472">Membrane</keyword>
<evidence type="ECO:0000256" key="6">
    <source>
        <dbReference type="ARBA" id="ARBA00022989"/>
    </source>
</evidence>
<dbReference type="Pfam" id="PF00153">
    <property type="entry name" value="Mito_carr"/>
    <property type="match status" value="3"/>
</dbReference>
<dbReference type="Gene3D" id="1.50.40.10">
    <property type="entry name" value="Mitochondrial carrier domain"/>
    <property type="match status" value="2"/>
</dbReference>
<keyword evidence="4 8" id="KW-0812">Transmembrane</keyword>
<evidence type="ECO:0000256" key="9">
    <source>
        <dbReference type="RuleBase" id="RU000488"/>
    </source>
</evidence>
<dbReference type="PROSITE" id="PS50920">
    <property type="entry name" value="SOLCAR"/>
    <property type="match status" value="3"/>
</dbReference>
<name>A0A2R5GSZ0_9STRA</name>
<dbReference type="InterPro" id="IPR023395">
    <property type="entry name" value="MCP_dom_sf"/>
</dbReference>
<evidence type="ECO:0000256" key="1">
    <source>
        <dbReference type="ARBA" id="ARBA00004141"/>
    </source>
</evidence>
<accession>A0A2R5GSZ0</accession>